<accession>A0ACC3YVB1</accession>
<keyword evidence="2" id="KW-1185">Reference proteome</keyword>
<evidence type="ECO:0000313" key="1">
    <source>
        <dbReference type="EMBL" id="KAL0935890.1"/>
    </source>
</evidence>
<dbReference type="Proteomes" id="UP000805649">
    <property type="component" value="Unassembled WGS sequence"/>
</dbReference>
<sequence>MAVLSFSNILLLVGAYIAWNILYQIVYYRCFHPLAKFPGPFWGSVTRLWITYHNIKEDECEVNQALHKKYGPVIRITPTMLLVSDPTKLPEIYHRNANKSQHYVTGSFGEIESLFNMQDHTTHARFRKIAAAPYAFSNIRKMEPLLDHHIKKWIAKLDNNFANTGKSLDFAPWAVYLAYDIVSDVGFGQAFGFIDEEKDVAGLIQGFHDGLLPFGIMARCWPFTTWIKSTFLAKYLVASPEQDSGIGTLMRFRDRLIAQRLRDIEEGTTKGRVDFLQTFLDARDEKGDALDLEYIKAEILLVLLAGADTTGTIFQAFMMFMMTHPEAYNRLMAEINEKTQDGSLSEIPQYAEVQQHCPYYMACIHETMRLNPPAPSMIPRSVGKEGMQLYGQHVPEGMEVASSGWVIHRDEAIFGSQPEEFRPERWLESEEKKKDMLKYSMVFGYGARVCLGRDLAMMELSKGLIQFFRTFSPKVLNKEQPGKRRIKGGICFFEDMWLTIERRSRSV</sequence>
<protein>
    <submittedName>
        <fullName evidence="1">Flavonoid 3',5'-hydroxylase</fullName>
    </submittedName>
</protein>
<name>A0ACC3YVB1_COLTU</name>
<comment type="caution">
    <text evidence="1">The sequence shown here is derived from an EMBL/GenBank/DDBJ whole genome shotgun (WGS) entry which is preliminary data.</text>
</comment>
<gene>
    <name evidence="1" type="ORF">CTRU02_208104</name>
</gene>
<proteinExistence type="predicted"/>
<dbReference type="EMBL" id="VUJX02000005">
    <property type="protein sequence ID" value="KAL0935890.1"/>
    <property type="molecule type" value="Genomic_DNA"/>
</dbReference>
<evidence type="ECO:0000313" key="2">
    <source>
        <dbReference type="Proteomes" id="UP000805649"/>
    </source>
</evidence>
<organism evidence="1 2">
    <name type="scientific">Colletotrichum truncatum</name>
    <name type="common">Anthracnose fungus</name>
    <name type="synonym">Colletotrichum capsici</name>
    <dbReference type="NCBI Taxonomy" id="5467"/>
    <lineage>
        <taxon>Eukaryota</taxon>
        <taxon>Fungi</taxon>
        <taxon>Dikarya</taxon>
        <taxon>Ascomycota</taxon>
        <taxon>Pezizomycotina</taxon>
        <taxon>Sordariomycetes</taxon>
        <taxon>Hypocreomycetidae</taxon>
        <taxon>Glomerellales</taxon>
        <taxon>Glomerellaceae</taxon>
        <taxon>Colletotrichum</taxon>
        <taxon>Colletotrichum truncatum species complex</taxon>
    </lineage>
</organism>
<reference evidence="1 2" key="1">
    <citation type="journal article" date="2020" name="Phytopathology">
        <title>Genome Sequence Resources of Colletotrichum truncatum, C. plurivorum, C. musicola, and C. sojae: Four Species Pathogenic to Soybean (Glycine max).</title>
        <authorList>
            <person name="Rogerio F."/>
            <person name="Boufleur T.R."/>
            <person name="Ciampi-Guillardi M."/>
            <person name="Sukno S.A."/>
            <person name="Thon M.R."/>
            <person name="Massola Junior N.S."/>
            <person name="Baroncelli R."/>
        </authorList>
    </citation>
    <scope>NUCLEOTIDE SEQUENCE [LARGE SCALE GENOMIC DNA]</scope>
    <source>
        <strain evidence="1 2">CMES1059</strain>
    </source>
</reference>